<protein>
    <submittedName>
        <fullName evidence="2">Uncharacterized protein</fullName>
    </submittedName>
</protein>
<evidence type="ECO:0000313" key="2">
    <source>
        <dbReference type="EMBL" id="KAK5954125.1"/>
    </source>
</evidence>
<gene>
    <name evidence="2" type="ORF">OHC33_004697</name>
</gene>
<reference evidence="2 3" key="1">
    <citation type="submission" date="2022-12" db="EMBL/GenBank/DDBJ databases">
        <title>Genomic features and morphological characterization of a novel Knufia sp. strain isolated from spacecraft assembly facility.</title>
        <authorList>
            <person name="Teixeira M."/>
            <person name="Chander A.M."/>
            <person name="Stajich J.E."/>
            <person name="Venkateswaran K."/>
        </authorList>
    </citation>
    <scope>NUCLEOTIDE SEQUENCE [LARGE SCALE GENOMIC DNA]</scope>
    <source>
        <strain evidence="2 3">FJI-L2-BK-P2</strain>
    </source>
</reference>
<comment type="caution">
    <text evidence="2">The sequence shown here is derived from an EMBL/GenBank/DDBJ whole genome shotgun (WGS) entry which is preliminary data.</text>
</comment>
<organism evidence="2 3">
    <name type="scientific">Knufia fluminis</name>
    <dbReference type="NCBI Taxonomy" id="191047"/>
    <lineage>
        <taxon>Eukaryota</taxon>
        <taxon>Fungi</taxon>
        <taxon>Dikarya</taxon>
        <taxon>Ascomycota</taxon>
        <taxon>Pezizomycotina</taxon>
        <taxon>Eurotiomycetes</taxon>
        <taxon>Chaetothyriomycetidae</taxon>
        <taxon>Chaetothyriales</taxon>
        <taxon>Trichomeriaceae</taxon>
        <taxon>Knufia</taxon>
    </lineage>
</organism>
<evidence type="ECO:0000313" key="3">
    <source>
        <dbReference type="Proteomes" id="UP001316803"/>
    </source>
</evidence>
<feature type="compositionally biased region" description="Low complexity" evidence="1">
    <location>
        <begin position="1"/>
        <end position="16"/>
    </location>
</feature>
<proteinExistence type="predicted"/>
<keyword evidence="3" id="KW-1185">Reference proteome</keyword>
<sequence>MSGNNNNNGSSSSGNNKGSGTGTGGKGNKKSHPEPLKSNPPNKFAYPGGSKRKVVIGNHPKKSGDSSKK</sequence>
<name>A0AAN8I9C0_9EURO</name>
<dbReference type="EMBL" id="JAKLMC020000009">
    <property type="protein sequence ID" value="KAK5954125.1"/>
    <property type="molecule type" value="Genomic_DNA"/>
</dbReference>
<dbReference type="AlphaFoldDB" id="A0AAN8I9C0"/>
<dbReference type="Proteomes" id="UP001316803">
    <property type="component" value="Unassembled WGS sequence"/>
</dbReference>
<evidence type="ECO:0000256" key="1">
    <source>
        <dbReference type="SAM" id="MobiDB-lite"/>
    </source>
</evidence>
<accession>A0AAN8I9C0</accession>
<feature type="region of interest" description="Disordered" evidence="1">
    <location>
        <begin position="1"/>
        <end position="69"/>
    </location>
</feature>
<feature type="compositionally biased region" description="Gly residues" evidence="1">
    <location>
        <begin position="17"/>
        <end position="26"/>
    </location>
</feature>